<dbReference type="Proteomes" id="UP001428341">
    <property type="component" value="Unassembled WGS sequence"/>
</dbReference>
<keyword evidence="3" id="KW-1185">Reference proteome</keyword>
<evidence type="ECO:0000313" key="3">
    <source>
        <dbReference type="Proteomes" id="UP001428341"/>
    </source>
</evidence>
<protein>
    <submittedName>
        <fullName evidence="2">Uncharacterized protein</fullName>
    </submittedName>
</protein>
<evidence type="ECO:0000256" key="1">
    <source>
        <dbReference type="SAM" id="SignalP"/>
    </source>
</evidence>
<name>A0AAP0QQB9_9ROSI</name>
<keyword evidence="1" id="KW-0732">Signal</keyword>
<reference evidence="2 3" key="1">
    <citation type="submission" date="2024-05" db="EMBL/GenBank/DDBJ databases">
        <title>Haplotype-resolved chromosome-level genome assembly of Huyou (Citrus changshanensis).</title>
        <authorList>
            <person name="Miao C."/>
            <person name="Chen W."/>
            <person name="Wu Y."/>
            <person name="Wang L."/>
            <person name="Zhao S."/>
            <person name="Grierson D."/>
            <person name="Xu C."/>
            <person name="Chen K."/>
        </authorList>
    </citation>
    <scope>NUCLEOTIDE SEQUENCE [LARGE SCALE GENOMIC DNA]</scope>
    <source>
        <strain evidence="2">01-14</strain>
        <tissue evidence="2">Leaf</tissue>
    </source>
</reference>
<evidence type="ECO:0000313" key="2">
    <source>
        <dbReference type="EMBL" id="KAK9208121.1"/>
    </source>
</evidence>
<dbReference type="AlphaFoldDB" id="A0AAP0QQB9"/>
<gene>
    <name evidence="2" type="ORF">WN944_000475</name>
</gene>
<feature type="chain" id="PRO_5042934439" evidence="1">
    <location>
        <begin position="27"/>
        <end position="47"/>
    </location>
</feature>
<proteinExistence type="predicted"/>
<sequence>MCALFFFSLSPLFLNILFFPWLDCNASCSRIFTYYYIAKFHLVIVQS</sequence>
<feature type="signal peptide" evidence="1">
    <location>
        <begin position="1"/>
        <end position="26"/>
    </location>
</feature>
<accession>A0AAP0QQB9</accession>
<comment type="caution">
    <text evidence="2">The sequence shown here is derived from an EMBL/GenBank/DDBJ whole genome shotgun (WGS) entry which is preliminary data.</text>
</comment>
<organism evidence="2 3">
    <name type="scientific">Citrus x changshan-huyou</name>
    <dbReference type="NCBI Taxonomy" id="2935761"/>
    <lineage>
        <taxon>Eukaryota</taxon>
        <taxon>Viridiplantae</taxon>
        <taxon>Streptophyta</taxon>
        <taxon>Embryophyta</taxon>
        <taxon>Tracheophyta</taxon>
        <taxon>Spermatophyta</taxon>
        <taxon>Magnoliopsida</taxon>
        <taxon>eudicotyledons</taxon>
        <taxon>Gunneridae</taxon>
        <taxon>Pentapetalae</taxon>
        <taxon>rosids</taxon>
        <taxon>malvids</taxon>
        <taxon>Sapindales</taxon>
        <taxon>Rutaceae</taxon>
        <taxon>Aurantioideae</taxon>
        <taxon>Citrus</taxon>
    </lineage>
</organism>
<dbReference type="EMBL" id="JBCGBO010000004">
    <property type="protein sequence ID" value="KAK9208121.1"/>
    <property type="molecule type" value="Genomic_DNA"/>
</dbReference>